<organism evidence="1">
    <name type="scientific">Anguilla anguilla</name>
    <name type="common">European freshwater eel</name>
    <name type="synonym">Muraena anguilla</name>
    <dbReference type="NCBI Taxonomy" id="7936"/>
    <lineage>
        <taxon>Eukaryota</taxon>
        <taxon>Metazoa</taxon>
        <taxon>Chordata</taxon>
        <taxon>Craniata</taxon>
        <taxon>Vertebrata</taxon>
        <taxon>Euteleostomi</taxon>
        <taxon>Actinopterygii</taxon>
        <taxon>Neopterygii</taxon>
        <taxon>Teleostei</taxon>
        <taxon>Anguilliformes</taxon>
        <taxon>Anguillidae</taxon>
        <taxon>Anguilla</taxon>
    </lineage>
</organism>
<protein>
    <submittedName>
        <fullName evidence="1">Uncharacterized protein</fullName>
    </submittedName>
</protein>
<accession>A0A0E9Q3N0</accession>
<sequence length="34" mass="3845">MTLFRGVSCSWATVTGQCEGHSPHRPARYPSLRR</sequence>
<reference evidence="1" key="2">
    <citation type="journal article" date="2015" name="Fish Shellfish Immunol.">
        <title>Early steps in the European eel (Anguilla anguilla)-Vibrio vulnificus interaction in the gills: Role of the RtxA13 toxin.</title>
        <authorList>
            <person name="Callol A."/>
            <person name="Pajuelo D."/>
            <person name="Ebbesson L."/>
            <person name="Teles M."/>
            <person name="MacKenzie S."/>
            <person name="Amaro C."/>
        </authorList>
    </citation>
    <scope>NUCLEOTIDE SEQUENCE</scope>
</reference>
<dbReference type="EMBL" id="GBXM01097637">
    <property type="protein sequence ID" value="JAH10940.1"/>
    <property type="molecule type" value="Transcribed_RNA"/>
</dbReference>
<name>A0A0E9Q3N0_ANGAN</name>
<dbReference type="AlphaFoldDB" id="A0A0E9Q3N0"/>
<reference evidence="1" key="1">
    <citation type="submission" date="2014-11" db="EMBL/GenBank/DDBJ databases">
        <authorList>
            <person name="Amaro Gonzalez C."/>
        </authorList>
    </citation>
    <scope>NUCLEOTIDE SEQUENCE</scope>
</reference>
<proteinExistence type="predicted"/>
<evidence type="ECO:0000313" key="1">
    <source>
        <dbReference type="EMBL" id="JAH10940.1"/>
    </source>
</evidence>